<evidence type="ECO:0000256" key="9">
    <source>
        <dbReference type="ARBA" id="ARBA00023012"/>
    </source>
</evidence>
<dbReference type="InterPro" id="IPR005467">
    <property type="entry name" value="His_kinase_dom"/>
</dbReference>
<evidence type="ECO:0000256" key="3">
    <source>
        <dbReference type="ARBA" id="ARBA00012438"/>
    </source>
</evidence>
<dbReference type="RefSeq" id="WP_379514355.1">
    <property type="nucleotide sequence ID" value="NZ_JBHSPA010000016.1"/>
</dbReference>
<evidence type="ECO:0000256" key="11">
    <source>
        <dbReference type="SAM" id="Phobius"/>
    </source>
</evidence>
<sequence>MRLRLSRLSVQTRLILATALLSLAGLTVLAVAADVLVRDKVQQEVYQSTQRAATDWIGSMGTADALPVVTSDVDLFQLVDSAGRVVEASRAAAGRPPISTLWPPSDDRIQHGTRCAAGECVMFTAAKPSPQEEQLLWGGASHVVYAGRVQPAILGTRHLELGLAAGVLVGTALLTCLAAYLTRRMLRPVAEMRARIAEITVTDLGLRVPAPPGRDAIALLAATANQTLSRLQEAVEHQRRFSSMVSHELRTPLTGLRTRLEESLLYPETDPRATIREALTDVEHFQTIIEEMLLLARVKAASQPCRQEVNLSVLVKEEVARHRTVPLTRVRVEDDVMVAGNRVQLAEVLTNLLVNAQRHARTGVEVSLERPEGQAVVTVLDDGDGVAPENRERVFEPFVRLDDAQRRDPKGSGLGLAISRAIAEAHRGSLDIEDSPRGARFVLRLPR</sequence>
<dbReference type="SUPFAM" id="SSF55874">
    <property type="entry name" value="ATPase domain of HSP90 chaperone/DNA topoisomerase II/histidine kinase"/>
    <property type="match status" value="1"/>
</dbReference>
<dbReference type="Gene3D" id="6.10.340.10">
    <property type="match status" value="1"/>
</dbReference>
<dbReference type="InterPro" id="IPR003660">
    <property type="entry name" value="HAMP_dom"/>
</dbReference>
<dbReference type="GO" id="GO:0005524">
    <property type="term" value="F:ATP binding"/>
    <property type="evidence" value="ECO:0007669"/>
    <property type="project" value="UniProtKB-KW"/>
</dbReference>
<keyword evidence="15" id="KW-1185">Reference proteome</keyword>
<dbReference type="SMART" id="SM00387">
    <property type="entry name" value="HATPase_c"/>
    <property type="match status" value="1"/>
</dbReference>
<keyword evidence="5" id="KW-0808">Transferase</keyword>
<keyword evidence="14" id="KW-0067">ATP-binding</keyword>
<dbReference type="PROSITE" id="PS50885">
    <property type="entry name" value="HAMP"/>
    <property type="match status" value="1"/>
</dbReference>
<dbReference type="Gene3D" id="3.30.565.10">
    <property type="entry name" value="Histidine kinase-like ATPase, C-terminal domain"/>
    <property type="match status" value="1"/>
</dbReference>
<keyword evidence="4" id="KW-0597">Phosphoprotein</keyword>
<dbReference type="CDD" id="cd00082">
    <property type="entry name" value="HisKA"/>
    <property type="match status" value="1"/>
</dbReference>
<protein>
    <recommendedName>
        <fullName evidence="3">histidine kinase</fullName>
        <ecNumber evidence="3">2.7.13.3</ecNumber>
    </recommendedName>
</protein>
<dbReference type="InterPro" id="IPR004358">
    <property type="entry name" value="Sig_transdc_His_kin-like_C"/>
</dbReference>
<proteinExistence type="predicted"/>
<evidence type="ECO:0000313" key="15">
    <source>
        <dbReference type="Proteomes" id="UP001596058"/>
    </source>
</evidence>
<feature type="transmembrane region" description="Helical" evidence="11">
    <location>
        <begin position="161"/>
        <end position="182"/>
    </location>
</feature>
<evidence type="ECO:0000256" key="10">
    <source>
        <dbReference type="ARBA" id="ARBA00023136"/>
    </source>
</evidence>
<dbReference type="InterPro" id="IPR003594">
    <property type="entry name" value="HATPase_dom"/>
</dbReference>
<dbReference type="SMART" id="SM00388">
    <property type="entry name" value="HisKA"/>
    <property type="match status" value="1"/>
</dbReference>
<evidence type="ECO:0000256" key="5">
    <source>
        <dbReference type="ARBA" id="ARBA00022679"/>
    </source>
</evidence>
<dbReference type="PANTHER" id="PTHR45436:SF5">
    <property type="entry name" value="SENSOR HISTIDINE KINASE TRCS"/>
    <property type="match status" value="1"/>
</dbReference>
<dbReference type="PROSITE" id="PS50109">
    <property type="entry name" value="HIS_KIN"/>
    <property type="match status" value="1"/>
</dbReference>
<evidence type="ECO:0000256" key="7">
    <source>
        <dbReference type="ARBA" id="ARBA00022777"/>
    </source>
</evidence>
<gene>
    <name evidence="14" type="ORF">ACFPZ3_13345</name>
</gene>
<dbReference type="PANTHER" id="PTHR45436">
    <property type="entry name" value="SENSOR HISTIDINE KINASE YKOH"/>
    <property type="match status" value="1"/>
</dbReference>
<feature type="domain" description="HAMP" evidence="13">
    <location>
        <begin position="183"/>
        <end position="236"/>
    </location>
</feature>
<dbReference type="InterPro" id="IPR050428">
    <property type="entry name" value="TCS_sensor_his_kinase"/>
</dbReference>
<comment type="catalytic activity">
    <reaction evidence="1">
        <text>ATP + protein L-histidine = ADP + protein N-phospho-L-histidine.</text>
        <dbReference type="EC" id="2.7.13.3"/>
    </reaction>
</comment>
<dbReference type="SUPFAM" id="SSF47384">
    <property type="entry name" value="Homodimeric domain of signal transducing histidine kinase"/>
    <property type="match status" value="1"/>
</dbReference>
<dbReference type="Pfam" id="PF02518">
    <property type="entry name" value="HATPase_c"/>
    <property type="match status" value="1"/>
</dbReference>
<name>A0ABW1CGP1_9ACTN</name>
<keyword evidence="10 11" id="KW-0472">Membrane</keyword>
<dbReference type="EC" id="2.7.13.3" evidence="3"/>
<dbReference type="EMBL" id="JBHSPA010000016">
    <property type="protein sequence ID" value="MFC5824839.1"/>
    <property type="molecule type" value="Genomic_DNA"/>
</dbReference>
<dbReference type="SMART" id="SM00304">
    <property type="entry name" value="HAMP"/>
    <property type="match status" value="1"/>
</dbReference>
<evidence type="ECO:0000256" key="1">
    <source>
        <dbReference type="ARBA" id="ARBA00000085"/>
    </source>
</evidence>
<evidence type="ECO:0000256" key="2">
    <source>
        <dbReference type="ARBA" id="ARBA00004236"/>
    </source>
</evidence>
<accession>A0ABW1CGP1</accession>
<dbReference type="Gene3D" id="1.10.287.130">
    <property type="match status" value="1"/>
</dbReference>
<evidence type="ECO:0000313" key="14">
    <source>
        <dbReference type="EMBL" id="MFC5824839.1"/>
    </source>
</evidence>
<reference evidence="15" key="1">
    <citation type="journal article" date="2019" name="Int. J. Syst. Evol. Microbiol.">
        <title>The Global Catalogue of Microorganisms (GCM) 10K type strain sequencing project: providing services to taxonomists for standard genome sequencing and annotation.</title>
        <authorList>
            <consortium name="The Broad Institute Genomics Platform"/>
            <consortium name="The Broad Institute Genome Sequencing Center for Infectious Disease"/>
            <person name="Wu L."/>
            <person name="Ma J."/>
        </authorList>
    </citation>
    <scope>NUCLEOTIDE SEQUENCE [LARGE SCALE GENOMIC DNA]</scope>
    <source>
        <strain evidence="15">CCUG 53903</strain>
    </source>
</reference>
<feature type="domain" description="Histidine kinase" evidence="12">
    <location>
        <begin position="244"/>
        <end position="447"/>
    </location>
</feature>
<dbReference type="InterPro" id="IPR036890">
    <property type="entry name" value="HATPase_C_sf"/>
</dbReference>
<keyword evidence="6 11" id="KW-0812">Transmembrane</keyword>
<comment type="subcellular location">
    <subcellularLocation>
        <location evidence="2">Cell membrane</location>
    </subcellularLocation>
</comment>
<keyword evidence="7" id="KW-0418">Kinase</keyword>
<dbReference type="PRINTS" id="PR00344">
    <property type="entry name" value="BCTRLSENSOR"/>
</dbReference>
<keyword evidence="9" id="KW-0902">Two-component regulatory system</keyword>
<dbReference type="Pfam" id="PF00512">
    <property type="entry name" value="HisKA"/>
    <property type="match status" value="1"/>
</dbReference>
<keyword evidence="8 11" id="KW-1133">Transmembrane helix</keyword>
<dbReference type="InterPro" id="IPR003661">
    <property type="entry name" value="HisK_dim/P_dom"/>
</dbReference>
<organism evidence="14 15">
    <name type="scientific">Nonomuraea insulae</name>
    <dbReference type="NCBI Taxonomy" id="1616787"/>
    <lineage>
        <taxon>Bacteria</taxon>
        <taxon>Bacillati</taxon>
        <taxon>Actinomycetota</taxon>
        <taxon>Actinomycetes</taxon>
        <taxon>Streptosporangiales</taxon>
        <taxon>Streptosporangiaceae</taxon>
        <taxon>Nonomuraea</taxon>
    </lineage>
</organism>
<comment type="caution">
    <text evidence="14">The sequence shown here is derived from an EMBL/GenBank/DDBJ whole genome shotgun (WGS) entry which is preliminary data.</text>
</comment>
<evidence type="ECO:0000256" key="4">
    <source>
        <dbReference type="ARBA" id="ARBA00022553"/>
    </source>
</evidence>
<dbReference type="Proteomes" id="UP001596058">
    <property type="component" value="Unassembled WGS sequence"/>
</dbReference>
<evidence type="ECO:0000256" key="6">
    <source>
        <dbReference type="ARBA" id="ARBA00022692"/>
    </source>
</evidence>
<keyword evidence="14" id="KW-0547">Nucleotide-binding</keyword>
<evidence type="ECO:0000259" key="12">
    <source>
        <dbReference type="PROSITE" id="PS50109"/>
    </source>
</evidence>
<evidence type="ECO:0000256" key="8">
    <source>
        <dbReference type="ARBA" id="ARBA00022989"/>
    </source>
</evidence>
<dbReference type="InterPro" id="IPR036097">
    <property type="entry name" value="HisK_dim/P_sf"/>
</dbReference>
<evidence type="ECO:0000259" key="13">
    <source>
        <dbReference type="PROSITE" id="PS50885"/>
    </source>
</evidence>